<evidence type="ECO:0000259" key="1">
    <source>
        <dbReference type="Pfam" id="PF12770"/>
    </source>
</evidence>
<dbReference type="RefSeq" id="WP_260047524.1">
    <property type="nucleotide sequence ID" value="NZ_JANZXA010000015.1"/>
</dbReference>
<protein>
    <submittedName>
        <fullName evidence="2">CHAT domain-containing protein</fullName>
    </submittedName>
</protein>
<sequence>MTITMTAGAVLANASDLQPSVAESFPVGTSGSACLAQSVTMGAARASVFDRKWVVLCSDAAKPVGTAYVLKNDTDAAARIASAREETLECSPTDAFGRASCRGAASGLEWRIYRRSTDRGLIVVEGLAGFDSALQLAFESIARDHVVPGNVTIANLGTQDALALAKARAAVTDADTLIGQGYRDNSAGSYAEAAEFFAAVPERMAEDQGGNEASRLSRLHEVTINRALQNSNLGAFEQARRLFDDADRMGASDAVQTRLARNYEAIDAINRGDLDKALEILARPVPPIFAPAATADGTVRIDTLTAAGLNSSGGTALSGILGQPTRLTPNERAAIVDAQAKQLRGTVLRLQGKPDAARSALVAAYNDAMRVRDGRVVSITRLRAQTLSEMALSYEAQGRTAEAEALLRRALSLVESQYPDSISVNAARARLAGFLSRHGATDEAIGIYRTVVADVTERRGTLVGMTNLMRPYFDLLATKSATDPAAIAALFQASQLIERPGAADTLAVLSRELEGGSDEAASLFRSSLAITRDLERTRIALARANAEMAAGGPDPGIAAMREQQDRLRGAQLQTVEALSAYPRYRAVAHRVVTLDDMRATLAPGEGYLKLANLAGSFYAVLVTPDTAKAWKVAMSAAEVSDAVTTLRDSISVTINGVQSTYPFDVDTAVKLDKALLDPATGEIATVRHLVFEPDGAMLRLPINLLTSDTKGVAAYHARVNAGGDEYDFTGIDWLGRDRAVSTALSAASFRDARKTPASQAKRSFLGLGQNAPLGPVTSVPGVRSGAEANIDAACDWPVSTWNQPVSDLELLKATSVFGASQSSLMIGAAFTDEAVEAREDLDQFRIVHFATHGLVTAPRVGCPVRPALLTSFGDAKSDGLLSFGEIFDLHLDADLVILSACDTAGGAGLAVTREAGLSSGGGQALDGLVRAFIAAGGRQVIASHWPAPDDFNATERLFNGFYHANGTSVGEALRTSEIALMDDPVTSHPYYWAGFAVIGDSARALTVR</sequence>
<dbReference type="Pfam" id="PF12770">
    <property type="entry name" value="CHAT"/>
    <property type="match status" value="1"/>
</dbReference>
<proteinExistence type="predicted"/>
<evidence type="ECO:0000313" key="2">
    <source>
        <dbReference type="EMBL" id="MCT2401498.1"/>
    </source>
</evidence>
<dbReference type="InterPro" id="IPR024983">
    <property type="entry name" value="CHAT_dom"/>
</dbReference>
<dbReference type="Proteomes" id="UP001165583">
    <property type="component" value="Unassembled WGS sequence"/>
</dbReference>
<keyword evidence="3" id="KW-1185">Reference proteome</keyword>
<dbReference type="Gene3D" id="1.25.40.10">
    <property type="entry name" value="Tetratricopeptide repeat domain"/>
    <property type="match status" value="1"/>
</dbReference>
<dbReference type="SUPFAM" id="SSF48452">
    <property type="entry name" value="TPR-like"/>
    <property type="match status" value="1"/>
</dbReference>
<organism evidence="2 3">
    <name type="scientific">Novosphingobium mangrovi</name>
    <name type="common">ex Huang et al. 2023</name>
    <dbReference type="NCBI Taxonomy" id="2976432"/>
    <lineage>
        <taxon>Bacteria</taxon>
        <taxon>Pseudomonadati</taxon>
        <taxon>Pseudomonadota</taxon>
        <taxon>Alphaproteobacteria</taxon>
        <taxon>Sphingomonadales</taxon>
        <taxon>Sphingomonadaceae</taxon>
        <taxon>Novosphingobium</taxon>
    </lineage>
</organism>
<feature type="domain" description="CHAT" evidence="1">
    <location>
        <begin position="667"/>
        <end position="1000"/>
    </location>
</feature>
<comment type="caution">
    <text evidence="2">The sequence shown here is derived from an EMBL/GenBank/DDBJ whole genome shotgun (WGS) entry which is preliminary data.</text>
</comment>
<gene>
    <name evidence="2" type="ORF">NZK81_18250</name>
</gene>
<dbReference type="InterPro" id="IPR011990">
    <property type="entry name" value="TPR-like_helical_dom_sf"/>
</dbReference>
<evidence type="ECO:0000313" key="3">
    <source>
        <dbReference type="Proteomes" id="UP001165583"/>
    </source>
</evidence>
<name>A0ABT2I9K1_9SPHN</name>
<accession>A0ABT2I9K1</accession>
<dbReference type="EMBL" id="JANZXA010000015">
    <property type="protein sequence ID" value="MCT2401498.1"/>
    <property type="molecule type" value="Genomic_DNA"/>
</dbReference>
<reference evidence="2" key="1">
    <citation type="submission" date="2022-09" db="EMBL/GenBank/DDBJ databases">
        <title>Novosphingobium sp. Nov., a polycyclic aromatic hydrocarbon-degrading bacterium isolated form mangrove sediments in HongKong.</title>
        <authorList>
            <person name="Hu Z."/>
        </authorList>
    </citation>
    <scope>NUCLEOTIDE SEQUENCE</scope>
    <source>
        <strain evidence="2">HK4-1</strain>
    </source>
</reference>